<evidence type="ECO:0000259" key="11">
    <source>
        <dbReference type="SMART" id="SM00965"/>
    </source>
</evidence>
<dbReference type="SMART" id="SM00965">
    <property type="entry name" value="STN"/>
    <property type="match status" value="1"/>
</dbReference>
<evidence type="ECO:0000256" key="7">
    <source>
        <dbReference type="RuleBase" id="RU004003"/>
    </source>
</evidence>
<feature type="domain" description="Secretin/TonB short N-terminal" evidence="11">
    <location>
        <begin position="419"/>
        <end position="467"/>
    </location>
</feature>
<dbReference type="Pfam" id="PF03958">
    <property type="entry name" value="Secretin_N"/>
    <property type="match status" value="1"/>
</dbReference>
<organism evidence="12 13">
    <name type="scientific">Thiohalorhabdus denitrificans</name>
    <dbReference type="NCBI Taxonomy" id="381306"/>
    <lineage>
        <taxon>Bacteria</taxon>
        <taxon>Pseudomonadati</taxon>
        <taxon>Pseudomonadota</taxon>
        <taxon>Gammaproteobacteria</taxon>
        <taxon>Thiohalorhabdales</taxon>
        <taxon>Thiohalorhabdaceae</taxon>
        <taxon>Thiohalorhabdus</taxon>
    </lineage>
</organism>
<keyword evidence="6" id="KW-0998">Cell outer membrane</keyword>
<dbReference type="Pfam" id="PF07660">
    <property type="entry name" value="STN"/>
    <property type="match status" value="1"/>
</dbReference>
<dbReference type="PRINTS" id="PR00811">
    <property type="entry name" value="BCTERIALGSPD"/>
</dbReference>
<evidence type="ECO:0000256" key="8">
    <source>
        <dbReference type="RuleBase" id="RU004004"/>
    </source>
</evidence>
<keyword evidence="3 10" id="KW-0732">Signal</keyword>
<evidence type="ECO:0000256" key="3">
    <source>
        <dbReference type="ARBA" id="ARBA00022729"/>
    </source>
</evidence>
<evidence type="ECO:0000256" key="6">
    <source>
        <dbReference type="ARBA" id="ARBA00023237"/>
    </source>
</evidence>
<evidence type="ECO:0000256" key="10">
    <source>
        <dbReference type="SAM" id="SignalP"/>
    </source>
</evidence>
<name>A0A1G5EFI0_9GAMM</name>
<dbReference type="InterPro" id="IPR004846">
    <property type="entry name" value="T2SS/T3SS_dom"/>
</dbReference>
<evidence type="ECO:0000313" key="12">
    <source>
        <dbReference type="EMBL" id="SCY25218.1"/>
    </source>
</evidence>
<keyword evidence="4" id="KW-0653">Protein transport</keyword>
<dbReference type="InterPro" id="IPR051808">
    <property type="entry name" value="Type_IV_pilus_biogenesis"/>
</dbReference>
<keyword evidence="5" id="KW-0472">Membrane</keyword>
<dbReference type="InterPro" id="IPR011662">
    <property type="entry name" value="Secretin/TonB_short_N"/>
</dbReference>
<gene>
    <name evidence="12" type="ORF">SAMN05661077_1593</name>
</gene>
<evidence type="ECO:0000256" key="4">
    <source>
        <dbReference type="ARBA" id="ARBA00022927"/>
    </source>
</evidence>
<dbReference type="Proteomes" id="UP000183104">
    <property type="component" value="Unassembled WGS sequence"/>
</dbReference>
<feature type="chain" id="PRO_5010172180" evidence="10">
    <location>
        <begin position="28"/>
        <end position="819"/>
    </location>
</feature>
<dbReference type="InterPro" id="IPR001775">
    <property type="entry name" value="GspD/PilQ"/>
</dbReference>
<dbReference type="Pfam" id="PF00263">
    <property type="entry name" value="Secretin"/>
    <property type="match status" value="1"/>
</dbReference>
<dbReference type="InterPro" id="IPR021731">
    <property type="entry name" value="AMIN_dom"/>
</dbReference>
<dbReference type="InterPro" id="IPR013355">
    <property type="entry name" value="Pilus_4_PilQ"/>
</dbReference>
<dbReference type="Pfam" id="PF11741">
    <property type="entry name" value="AMIN"/>
    <property type="match status" value="2"/>
</dbReference>
<dbReference type="NCBIfam" id="TIGR02515">
    <property type="entry name" value="IV_pilus_PilQ"/>
    <property type="match status" value="1"/>
</dbReference>
<proteinExistence type="inferred from homology"/>
<evidence type="ECO:0000256" key="2">
    <source>
        <dbReference type="ARBA" id="ARBA00022448"/>
    </source>
</evidence>
<evidence type="ECO:0000256" key="9">
    <source>
        <dbReference type="SAM" id="MobiDB-lite"/>
    </source>
</evidence>
<feature type="signal peptide" evidence="10">
    <location>
        <begin position="1"/>
        <end position="27"/>
    </location>
</feature>
<dbReference type="AlphaFoldDB" id="A0A1G5EFI0"/>
<evidence type="ECO:0000313" key="13">
    <source>
        <dbReference type="Proteomes" id="UP000183104"/>
    </source>
</evidence>
<dbReference type="GO" id="GO:0009306">
    <property type="term" value="P:protein secretion"/>
    <property type="evidence" value="ECO:0007669"/>
    <property type="project" value="InterPro"/>
</dbReference>
<dbReference type="PANTHER" id="PTHR30604">
    <property type="entry name" value="PROTEIN TRANSPORT PROTEIN HOFQ"/>
    <property type="match status" value="1"/>
</dbReference>
<reference evidence="13" key="1">
    <citation type="submission" date="2016-10" db="EMBL/GenBank/DDBJ databases">
        <authorList>
            <person name="Varghese N."/>
        </authorList>
    </citation>
    <scope>NUCLEOTIDE SEQUENCE [LARGE SCALE GENOMIC DNA]</scope>
    <source>
        <strain evidence="13">HL 19</strain>
    </source>
</reference>
<dbReference type="PANTHER" id="PTHR30604:SF1">
    <property type="entry name" value="DNA UTILIZATION PROTEIN HOFQ"/>
    <property type="match status" value="1"/>
</dbReference>
<dbReference type="GO" id="GO:0009279">
    <property type="term" value="C:cell outer membrane"/>
    <property type="evidence" value="ECO:0007669"/>
    <property type="project" value="UniProtKB-SubCell"/>
</dbReference>
<dbReference type="EMBL" id="FMUN01000004">
    <property type="protein sequence ID" value="SCY25218.1"/>
    <property type="molecule type" value="Genomic_DNA"/>
</dbReference>
<comment type="subcellular location">
    <subcellularLocation>
        <location evidence="8">Cell outer membrane</location>
    </subcellularLocation>
    <subcellularLocation>
        <location evidence="1">Membrane</location>
    </subcellularLocation>
</comment>
<keyword evidence="13" id="KW-1185">Reference proteome</keyword>
<dbReference type="Gene3D" id="2.60.40.3500">
    <property type="match status" value="2"/>
</dbReference>
<accession>A0A1G5EFI0</accession>
<dbReference type="InterPro" id="IPR005644">
    <property type="entry name" value="NolW-like"/>
</dbReference>
<dbReference type="InterPro" id="IPR038591">
    <property type="entry name" value="NolW-like_sf"/>
</dbReference>
<evidence type="ECO:0000256" key="5">
    <source>
        <dbReference type="ARBA" id="ARBA00023136"/>
    </source>
</evidence>
<dbReference type="Gene3D" id="3.30.1370.120">
    <property type="match status" value="1"/>
</dbReference>
<evidence type="ECO:0000256" key="1">
    <source>
        <dbReference type="ARBA" id="ARBA00004370"/>
    </source>
</evidence>
<protein>
    <submittedName>
        <fullName evidence="12">Type IV pilus assembly protein PilQ</fullName>
    </submittedName>
</protein>
<dbReference type="RefSeq" id="WP_176758753.1">
    <property type="nucleotide sequence ID" value="NZ_FMUN01000004.1"/>
</dbReference>
<dbReference type="Gene3D" id="3.30.1370.130">
    <property type="match status" value="1"/>
</dbReference>
<feature type="region of interest" description="Disordered" evidence="9">
    <location>
        <begin position="122"/>
        <end position="164"/>
    </location>
</feature>
<comment type="similarity">
    <text evidence="7">Belongs to the bacterial secretin family.</text>
</comment>
<keyword evidence="2 8" id="KW-0813">Transport</keyword>
<sequence>MAGRISWLTAAFLVFLAQALVSTAAMAEVQVSKVELFEEGEETGLLLTGDGPLTYRLLSQEEPPRVLVQLPDAAIEESALPETASEGLVEELTLHTSEGQPPRLELRLSRVAEASATREGAALAITLAPAKRTNPASAEMEREPEPEPQPLQARPEPEKDAGPLTLEDFDLKEGAQGASLTLKTSREPRQFQSFQLDDPRRLVVDLQDAKLGVSKNRHPQNHPLIERVRFGQGSDHARTVLDLKGQVTHNLEPAPEGLRVSLRRPSRSQDGREVTDVDFTVGPEPDVGRVELSLDSTGAEAQVQLEEGRVVMDLPKTRLPEELEKRLQVTDFGTVVESVDLYQREDAVRVVASGKGPLEPTTYQLDDKLVLNVGKRVSQEAKKGPEATGEPYQGEKLSLNFQNIEVRQALNILADFADLNMVASDSVGGQLTLRLNDVPWDQALDIILDSQGLGMDRRGNVIRVAPQAELQQQAQQELEAEQKRRELVPLRTEILQINYAKASEVKALLESQGEGEGGMLSRRGSISVDERTNSLLVRETPEQLRAVRQMVEKLDRPTRQVMIEARIVKVNTSFERQMGVRWGGFHTDTTGFEFPNRLDFSGSLSGAQNAEPDLAVDLPAAGVGGGAAGSLGMRLGHIANNTTLDLELSAIEAEGNGKIISSPRVVTSNQQEATIKQGTEIPYQEATSSGATNISFQEAVLSLGVTPQITPDGSLILDVEASNDSVAQNTAAGPAIDTEEVETQVLVDDGETLVIGGIYAKAEREDETGVPFLRKIPLIGALFRSRTTTTQKDELLIFLTPRIVEDKATGGRQVKQDQS</sequence>